<dbReference type="PANTHER" id="PTHR30061">
    <property type="entry name" value="MALTOSE-BINDING PERIPLASMIC PROTEIN"/>
    <property type="match status" value="1"/>
</dbReference>
<feature type="region of interest" description="Disordered" evidence="5">
    <location>
        <begin position="27"/>
        <end position="96"/>
    </location>
</feature>
<dbReference type="Pfam" id="PF13416">
    <property type="entry name" value="SBP_bac_8"/>
    <property type="match status" value="1"/>
</dbReference>
<dbReference type="GO" id="GO:0015144">
    <property type="term" value="F:carbohydrate transmembrane transporter activity"/>
    <property type="evidence" value="ECO:0007669"/>
    <property type="project" value="InterPro"/>
</dbReference>
<dbReference type="Pfam" id="PF22058">
    <property type="entry name" value="X25_BaPul_like"/>
    <property type="match status" value="1"/>
</dbReference>
<dbReference type="PANTHER" id="PTHR30061:SF50">
    <property type="entry name" value="MALTOSE_MALTODEXTRIN-BINDING PERIPLASMIC PROTEIN"/>
    <property type="match status" value="1"/>
</dbReference>
<organism evidence="7">
    <name type="scientific">hydrothermal vent metagenome</name>
    <dbReference type="NCBI Taxonomy" id="652676"/>
    <lineage>
        <taxon>unclassified sequences</taxon>
        <taxon>metagenomes</taxon>
        <taxon>ecological metagenomes</taxon>
    </lineage>
</organism>
<reference evidence="7" key="1">
    <citation type="submission" date="2018-06" db="EMBL/GenBank/DDBJ databases">
        <authorList>
            <person name="Zhirakovskaya E."/>
        </authorList>
    </citation>
    <scope>NUCLEOTIDE SEQUENCE</scope>
</reference>
<dbReference type="GO" id="GO:0055052">
    <property type="term" value="C:ATP-binding cassette (ABC) transporter complex, substrate-binding subunit-containing"/>
    <property type="evidence" value="ECO:0007669"/>
    <property type="project" value="TreeGrafter"/>
</dbReference>
<dbReference type="GO" id="GO:1901982">
    <property type="term" value="F:maltose binding"/>
    <property type="evidence" value="ECO:0007669"/>
    <property type="project" value="TreeGrafter"/>
</dbReference>
<feature type="domain" description="Amylopullulanase X25" evidence="6">
    <location>
        <begin position="469"/>
        <end position="556"/>
    </location>
</feature>
<dbReference type="InterPro" id="IPR013783">
    <property type="entry name" value="Ig-like_fold"/>
</dbReference>
<evidence type="ECO:0000256" key="3">
    <source>
        <dbReference type="ARBA" id="ARBA00022597"/>
    </source>
</evidence>
<dbReference type="EMBL" id="UOEU01001045">
    <property type="protein sequence ID" value="VAW43208.1"/>
    <property type="molecule type" value="Genomic_DNA"/>
</dbReference>
<dbReference type="AlphaFoldDB" id="A0A3B0VHZ3"/>
<dbReference type="GO" id="GO:0015768">
    <property type="term" value="P:maltose transport"/>
    <property type="evidence" value="ECO:0007669"/>
    <property type="project" value="TreeGrafter"/>
</dbReference>
<keyword evidence="2" id="KW-0813">Transport</keyword>
<evidence type="ECO:0000256" key="1">
    <source>
        <dbReference type="ARBA" id="ARBA00008520"/>
    </source>
</evidence>
<dbReference type="Gene3D" id="2.60.40.10">
    <property type="entry name" value="Immunoglobulins"/>
    <property type="match status" value="1"/>
</dbReference>
<comment type="similarity">
    <text evidence="1">Belongs to the bacterial solute-binding protein 1 family.</text>
</comment>
<feature type="compositionally biased region" description="Acidic residues" evidence="5">
    <location>
        <begin position="45"/>
        <end position="96"/>
    </location>
</feature>
<evidence type="ECO:0000256" key="2">
    <source>
        <dbReference type="ARBA" id="ARBA00022448"/>
    </source>
</evidence>
<evidence type="ECO:0000259" key="6">
    <source>
        <dbReference type="Pfam" id="PF22058"/>
    </source>
</evidence>
<keyword evidence="4" id="KW-0732">Signal</keyword>
<dbReference type="PROSITE" id="PS51257">
    <property type="entry name" value="PROKAR_LIPOPROTEIN"/>
    <property type="match status" value="1"/>
</dbReference>
<evidence type="ECO:0000313" key="7">
    <source>
        <dbReference type="EMBL" id="VAW43208.1"/>
    </source>
</evidence>
<name>A0A3B0VHZ3_9ZZZZ</name>
<dbReference type="SUPFAM" id="SSF53850">
    <property type="entry name" value="Periplasmic binding protein-like II"/>
    <property type="match status" value="1"/>
</dbReference>
<accession>A0A3B0VHZ3</accession>
<evidence type="ECO:0000256" key="4">
    <source>
        <dbReference type="ARBA" id="ARBA00022729"/>
    </source>
</evidence>
<sequence length="563" mass="59766">MNNKKWYALTVLFLLGALFLSACGGSTEPAAEETVDEPATTSDATAEEEMEEEVAAEEELEEVAAEEELEEEAAEEEMEEEVVAEEEMEEEMEETPEISITIWADDTRAPILLELADAFQAEYGVGLVVEQIADIQDQFVIAAPAGEGPDIILGAHDWLGQLVDSGLLAPMDLGDKADAFVDISLTGFTFDGQLYGMPYATENMAFFYNTDLVAEPPATWQEVMDVGGQLQADGSVTYAMGLTGTTFDAFPLQTAFGGYVFGIDADGNYDPSDVGIDSPGMIAAGDFLQQAVADGLISDSTDWDTNHVLFESGEVPFLMAGPWALERIRESGVPYAITNFPDNGRPFAGIQGFMVNALSENVLLAQAFLTEFVATDEVMTELYTSGNRPSAFASVLAATDDPDLAAFGEAGAEAVLMPAIPEMGAVWGSWGDSFTLILTQEQTAEEALTVGAAQIRDLIGGSAVGMINVPGSWQAASTACDGDWDPACEGSALADNGDGIFSATFDLPAGDYEVKVALDGAWTENYGVDGAADGDNYAFTMDADGSVTFTYDSETNLLDIATE</sequence>
<dbReference type="CDD" id="cd12962">
    <property type="entry name" value="X25_BaPul_like"/>
    <property type="match status" value="1"/>
</dbReference>
<dbReference type="InterPro" id="IPR054409">
    <property type="entry name" value="X25_BaPul-like"/>
</dbReference>
<gene>
    <name evidence="7" type="ORF">MNBD_CHLOROFLEXI01-2150</name>
</gene>
<dbReference type="Gene3D" id="3.40.190.10">
    <property type="entry name" value="Periplasmic binding protein-like II"/>
    <property type="match status" value="2"/>
</dbReference>
<keyword evidence="3" id="KW-0762">Sugar transport</keyword>
<proteinExistence type="inferred from homology"/>
<dbReference type="GO" id="GO:0042956">
    <property type="term" value="P:maltodextrin transmembrane transport"/>
    <property type="evidence" value="ECO:0007669"/>
    <property type="project" value="TreeGrafter"/>
</dbReference>
<dbReference type="PRINTS" id="PR00181">
    <property type="entry name" value="MALTOSEBP"/>
</dbReference>
<dbReference type="InterPro" id="IPR006059">
    <property type="entry name" value="SBP"/>
</dbReference>
<evidence type="ECO:0000256" key="5">
    <source>
        <dbReference type="SAM" id="MobiDB-lite"/>
    </source>
</evidence>
<protein>
    <submittedName>
        <fullName evidence="7">Maltose/maltodextrin ABC transporter, substrate binding periplasmic protein MalE</fullName>
    </submittedName>
</protein>
<dbReference type="InterPro" id="IPR006060">
    <property type="entry name" value="Maltose/Cyclodextrin-bd"/>
</dbReference>